<dbReference type="InterPro" id="IPR037069">
    <property type="entry name" value="AcylCoA_DH/ox_N_sf"/>
</dbReference>
<comment type="caution">
    <text evidence="9">The sequence shown here is derived from an EMBL/GenBank/DDBJ whole genome shotgun (WGS) entry which is preliminary data.</text>
</comment>
<sequence>MSGTVDFQLTDDQRALKAGMRELLERRFPRSRLRAAVDGEAERGAEVDRELWRELGAAGLFALRVPESAGGVGLGLPEVVLAFEEAGRALLPGPLAATELTAHLSAAGWLAGGGPAAGRWVAEGSAAGALVAGAVRGEAVVTALDQGGALVEHLASADAVLALGATAVEVIPAGAVARSAESIRSVDPATPLHRTAPYRTAPHGAAPHGAAPQREAPQRGAPHGTAPTRVAPHRTAVAGAGASGTGASGAATTGVAASGPADRLRREAALLTAAQQLGSASRTVELAVEHAKRRTQFGRPIGAFQAVQHLCAGMLVRAESARSVVYAAAVTEEPGDIAAAKLLADEAAVRNARDCLQVHGGMGFTWEADVHLHLKRAWVRAGQWQCAAEAEEELAAGLLSTVGACL</sequence>
<dbReference type="Proteomes" id="UP001234880">
    <property type="component" value="Unassembled WGS sequence"/>
</dbReference>
<dbReference type="InterPro" id="IPR009100">
    <property type="entry name" value="AcylCoA_DH/oxidase_NM_dom_sf"/>
</dbReference>
<feature type="compositionally biased region" description="Low complexity" evidence="6">
    <location>
        <begin position="201"/>
        <end position="212"/>
    </location>
</feature>
<evidence type="ECO:0000313" key="10">
    <source>
        <dbReference type="Proteomes" id="UP001234880"/>
    </source>
</evidence>
<proteinExistence type="inferred from homology"/>
<dbReference type="InterPro" id="IPR013786">
    <property type="entry name" value="AcylCoA_DH/ox_N"/>
</dbReference>
<dbReference type="PANTHER" id="PTHR43884:SF20">
    <property type="entry name" value="ACYL-COA DEHYDROGENASE FADE28"/>
    <property type="match status" value="1"/>
</dbReference>
<protein>
    <recommendedName>
        <fullName evidence="11">Acyl-CoA dehydrogenase</fullName>
    </recommendedName>
</protein>
<gene>
    <name evidence="9" type="ORF">JOF35_000363</name>
</gene>
<feature type="domain" description="Acyl-CoA dehydrogenase/oxidase C-terminal" evidence="7">
    <location>
        <begin position="270"/>
        <end position="377"/>
    </location>
</feature>
<dbReference type="Gene3D" id="1.10.540.10">
    <property type="entry name" value="Acyl-CoA dehydrogenase/oxidase, N-terminal domain"/>
    <property type="match status" value="1"/>
</dbReference>
<evidence type="ECO:0000259" key="7">
    <source>
        <dbReference type="Pfam" id="PF00441"/>
    </source>
</evidence>
<evidence type="ECO:0000256" key="2">
    <source>
        <dbReference type="ARBA" id="ARBA00009347"/>
    </source>
</evidence>
<evidence type="ECO:0000256" key="3">
    <source>
        <dbReference type="ARBA" id="ARBA00022630"/>
    </source>
</evidence>
<comment type="cofactor">
    <cofactor evidence="1">
        <name>FAD</name>
        <dbReference type="ChEBI" id="CHEBI:57692"/>
    </cofactor>
</comment>
<comment type="similarity">
    <text evidence="2">Belongs to the acyl-CoA dehydrogenase family.</text>
</comment>
<keyword evidence="4" id="KW-0274">FAD</keyword>
<feature type="region of interest" description="Disordered" evidence="6">
    <location>
        <begin position="180"/>
        <end position="259"/>
    </location>
</feature>
<feature type="domain" description="Acyl-CoA dehydrogenase/oxidase N-terminal" evidence="8">
    <location>
        <begin position="10"/>
        <end position="95"/>
    </location>
</feature>
<dbReference type="SUPFAM" id="SSF47203">
    <property type="entry name" value="Acyl-CoA dehydrogenase C-terminal domain-like"/>
    <property type="match status" value="1"/>
</dbReference>
<dbReference type="InterPro" id="IPR009075">
    <property type="entry name" value="AcylCo_DH/oxidase_C"/>
</dbReference>
<evidence type="ECO:0000256" key="5">
    <source>
        <dbReference type="ARBA" id="ARBA00023002"/>
    </source>
</evidence>
<dbReference type="Gene3D" id="1.20.140.10">
    <property type="entry name" value="Butyryl-CoA Dehydrogenase, subunit A, domain 3"/>
    <property type="match status" value="1"/>
</dbReference>
<dbReference type="SUPFAM" id="SSF56645">
    <property type="entry name" value="Acyl-CoA dehydrogenase NM domain-like"/>
    <property type="match status" value="1"/>
</dbReference>
<organism evidence="9 10">
    <name type="scientific">Streptomyces demainii</name>
    <dbReference type="NCBI Taxonomy" id="588122"/>
    <lineage>
        <taxon>Bacteria</taxon>
        <taxon>Bacillati</taxon>
        <taxon>Actinomycetota</taxon>
        <taxon>Actinomycetes</taxon>
        <taxon>Kitasatosporales</taxon>
        <taxon>Streptomycetaceae</taxon>
        <taxon>Streptomyces</taxon>
    </lineage>
</organism>
<evidence type="ECO:0008006" key="11">
    <source>
        <dbReference type="Google" id="ProtNLM"/>
    </source>
</evidence>
<evidence type="ECO:0000256" key="1">
    <source>
        <dbReference type="ARBA" id="ARBA00001974"/>
    </source>
</evidence>
<evidence type="ECO:0000259" key="8">
    <source>
        <dbReference type="Pfam" id="PF02771"/>
    </source>
</evidence>
<dbReference type="Pfam" id="PF00441">
    <property type="entry name" value="Acyl-CoA_dh_1"/>
    <property type="match status" value="1"/>
</dbReference>
<keyword evidence="10" id="KW-1185">Reference proteome</keyword>
<reference evidence="9 10" key="1">
    <citation type="submission" date="2023-07" db="EMBL/GenBank/DDBJ databases">
        <title>Sequencing the genomes of 1000 actinobacteria strains.</title>
        <authorList>
            <person name="Klenk H.-P."/>
        </authorList>
    </citation>
    <scope>NUCLEOTIDE SEQUENCE [LARGE SCALE GENOMIC DNA]</scope>
    <source>
        <strain evidence="9 10">DSM 41600</strain>
    </source>
</reference>
<evidence type="ECO:0000256" key="4">
    <source>
        <dbReference type="ARBA" id="ARBA00022827"/>
    </source>
</evidence>
<dbReference type="Pfam" id="PF02771">
    <property type="entry name" value="Acyl-CoA_dh_N"/>
    <property type="match status" value="1"/>
</dbReference>
<dbReference type="PANTHER" id="PTHR43884">
    <property type="entry name" value="ACYL-COA DEHYDROGENASE"/>
    <property type="match status" value="1"/>
</dbReference>
<evidence type="ECO:0000256" key="6">
    <source>
        <dbReference type="SAM" id="MobiDB-lite"/>
    </source>
</evidence>
<dbReference type="InterPro" id="IPR036250">
    <property type="entry name" value="AcylCo_DH-like_C"/>
</dbReference>
<feature type="compositionally biased region" description="Low complexity" evidence="6">
    <location>
        <begin position="248"/>
        <end position="259"/>
    </location>
</feature>
<evidence type="ECO:0000313" key="9">
    <source>
        <dbReference type="EMBL" id="MDP9608086.1"/>
    </source>
</evidence>
<dbReference type="EMBL" id="JAURUE010000001">
    <property type="protein sequence ID" value="MDP9608086.1"/>
    <property type="molecule type" value="Genomic_DNA"/>
</dbReference>
<keyword evidence="5" id="KW-0560">Oxidoreductase</keyword>
<accession>A0ABT9KI44</accession>
<name>A0ABT9KI44_9ACTN</name>
<keyword evidence="3" id="KW-0285">Flavoprotein</keyword>